<evidence type="ECO:0000256" key="1">
    <source>
        <dbReference type="ARBA" id="ARBA00004651"/>
    </source>
</evidence>
<feature type="transmembrane region" description="Helical" evidence="7">
    <location>
        <begin position="270"/>
        <end position="291"/>
    </location>
</feature>
<dbReference type="AlphaFoldDB" id="A0A4Y3PLR3"/>
<comment type="similarity">
    <text evidence="2">Belongs to the EamA transporter family.</text>
</comment>
<keyword evidence="4 7" id="KW-0812">Transmembrane</keyword>
<protein>
    <submittedName>
        <fullName evidence="9">Transporter</fullName>
    </submittedName>
</protein>
<dbReference type="Gene3D" id="1.10.3730.20">
    <property type="match status" value="1"/>
</dbReference>
<comment type="subcellular location">
    <subcellularLocation>
        <location evidence="1">Cell membrane</location>
        <topology evidence="1">Multi-pass membrane protein</topology>
    </subcellularLocation>
</comment>
<keyword evidence="3" id="KW-1003">Cell membrane</keyword>
<evidence type="ECO:0000256" key="5">
    <source>
        <dbReference type="ARBA" id="ARBA00022989"/>
    </source>
</evidence>
<feature type="transmembrane region" description="Helical" evidence="7">
    <location>
        <begin position="7"/>
        <end position="24"/>
    </location>
</feature>
<comment type="caution">
    <text evidence="9">The sequence shown here is derived from an EMBL/GenBank/DDBJ whole genome shotgun (WGS) entry which is preliminary data.</text>
</comment>
<dbReference type="PANTHER" id="PTHR32322:SF18">
    <property type="entry name" value="S-ADENOSYLMETHIONINE_S-ADENOSYLHOMOCYSTEINE TRANSPORTER"/>
    <property type="match status" value="1"/>
</dbReference>
<organism evidence="9 10">
    <name type="scientific">Brevibacillus parabrevis</name>
    <dbReference type="NCBI Taxonomy" id="54914"/>
    <lineage>
        <taxon>Bacteria</taxon>
        <taxon>Bacillati</taxon>
        <taxon>Bacillota</taxon>
        <taxon>Bacilli</taxon>
        <taxon>Bacillales</taxon>
        <taxon>Paenibacillaceae</taxon>
        <taxon>Brevibacillus</taxon>
    </lineage>
</organism>
<evidence type="ECO:0000313" key="9">
    <source>
        <dbReference type="EMBL" id="GEB32069.1"/>
    </source>
</evidence>
<dbReference type="Proteomes" id="UP000316882">
    <property type="component" value="Unassembled WGS sequence"/>
</dbReference>
<evidence type="ECO:0000313" key="10">
    <source>
        <dbReference type="Proteomes" id="UP000316882"/>
    </source>
</evidence>
<dbReference type="Pfam" id="PF00892">
    <property type="entry name" value="EamA"/>
    <property type="match status" value="2"/>
</dbReference>
<dbReference type="EMBL" id="BJMH01000006">
    <property type="protein sequence ID" value="GEB32069.1"/>
    <property type="molecule type" value="Genomic_DNA"/>
</dbReference>
<sequence>MVLVNYIVMCLIFGTTFLAIKVGVDAGAPPFFSAGIRFFLAGLILFAFMVWKKQARVSLLLRKEMLLTGLCLTFGTFATLYWAEQHISSGIAAVLSATAPLLVMLLQTRLSRQKLSAISWAGCLAGLAGVTLLLLPGLTFSFSVLWIAGCVAVLVGQLFYSAGAVYSRRVSQQFKDVSPITLNAAQMMYGGVLLLVISAFTEQVHTEFLFSSQAVFSLLYLIFVGSMMGHSIFYWLVAKTNPLFPSTWLYISPLIALTLGAVLYQEPLHLSSLAGGLAIIAGIVMINLNALKQLVSKKAPLEHAESPTK</sequence>
<feature type="transmembrane region" description="Helical" evidence="7">
    <location>
        <begin position="180"/>
        <end position="201"/>
    </location>
</feature>
<dbReference type="SUPFAM" id="SSF103481">
    <property type="entry name" value="Multidrug resistance efflux transporter EmrE"/>
    <property type="match status" value="2"/>
</dbReference>
<feature type="transmembrane region" description="Helical" evidence="7">
    <location>
        <begin position="63"/>
        <end position="83"/>
    </location>
</feature>
<keyword evidence="5 7" id="KW-1133">Transmembrane helix</keyword>
<keyword evidence="6 7" id="KW-0472">Membrane</keyword>
<feature type="domain" description="EamA" evidence="8">
    <location>
        <begin position="149"/>
        <end position="287"/>
    </location>
</feature>
<dbReference type="PANTHER" id="PTHR32322">
    <property type="entry name" value="INNER MEMBRANE TRANSPORTER"/>
    <property type="match status" value="1"/>
</dbReference>
<evidence type="ECO:0000256" key="2">
    <source>
        <dbReference type="ARBA" id="ARBA00007362"/>
    </source>
</evidence>
<accession>A0A4Y3PLR3</accession>
<proteinExistence type="inferred from homology"/>
<feature type="domain" description="EamA" evidence="8">
    <location>
        <begin position="7"/>
        <end position="134"/>
    </location>
</feature>
<evidence type="ECO:0000256" key="6">
    <source>
        <dbReference type="ARBA" id="ARBA00023136"/>
    </source>
</evidence>
<dbReference type="RefSeq" id="WP_122966272.1">
    <property type="nucleotide sequence ID" value="NZ_BJMH01000006.1"/>
</dbReference>
<dbReference type="InterPro" id="IPR000620">
    <property type="entry name" value="EamA_dom"/>
</dbReference>
<evidence type="ECO:0000256" key="3">
    <source>
        <dbReference type="ARBA" id="ARBA00022475"/>
    </source>
</evidence>
<evidence type="ECO:0000259" key="8">
    <source>
        <dbReference type="Pfam" id="PF00892"/>
    </source>
</evidence>
<feature type="transmembrane region" description="Helical" evidence="7">
    <location>
        <begin position="30"/>
        <end position="51"/>
    </location>
</feature>
<name>A0A4Y3PLR3_BREPA</name>
<dbReference type="InterPro" id="IPR050638">
    <property type="entry name" value="AA-Vitamin_Transporters"/>
</dbReference>
<evidence type="ECO:0000256" key="4">
    <source>
        <dbReference type="ARBA" id="ARBA00022692"/>
    </source>
</evidence>
<feature type="transmembrane region" description="Helical" evidence="7">
    <location>
        <begin position="144"/>
        <end position="168"/>
    </location>
</feature>
<feature type="transmembrane region" description="Helical" evidence="7">
    <location>
        <begin position="118"/>
        <end position="138"/>
    </location>
</feature>
<feature type="transmembrane region" description="Helical" evidence="7">
    <location>
        <begin position="213"/>
        <end position="236"/>
    </location>
</feature>
<dbReference type="GO" id="GO:0005886">
    <property type="term" value="C:plasma membrane"/>
    <property type="evidence" value="ECO:0007669"/>
    <property type="project" value="UniProtKB-SubCell"/>
</dbReference>
<gene>
    <name evidence="9" type="ORF">BPA01_16490</name>
</gene>
<dbReference type="InterPro" id="IPR037185">
    <property type="entry name" value="EmrE-like"/>
</dbReference>
<feature type="transmembrane region" description="Helical" evidence="7">
    <location>
        <begin position="248"/>
        <end position="264"/>
    </location>
</feature>
<evidence type="ECO:0000256" key="7">
    <source>
        <dbReference type="SAM" id="Phobius"/>
    </source>
</evidence>
<reference evidence="9 10" key="1">
    <citation type="submission" date="2019-06" db="EMBL/GenBank/DDBJ databases">
        <title>Whole genome shotgun sequence of Brevibacillus parabrevis NBRC 12334.</title>
        <authorList>
            <person name="Hosoyama A."/>
            <person name="Uohara A."/>
            <person name="Ohji S."/>
            <person name="Ichikawa N."/>
        </authorList>
    </citation>
    <scope>NUCLEOTIDE SEQUENCE [LARGE SCALE GENOMIC DNA]</scope>
    <source>
        <strain evidence="9 10">NBRC 12334</strain>
    </source>
</reference>
<keyword evidence="10" id="KW-1185">Reference proteome</keyword>
<feature type="transmembrane region" description="Helical" evidence="7">
    <location>
        <begin position="89"/>
        <end position="106"/>
    </location>
</feature>